<proteinExistence type="predicted"/>
<dbReference type="AlphaFoldDB" id="A0A1Z4VQX8"/>
<sequence>MPVRETNYQDEELSVTKAEELIECGDDLRLVLGRLDCNAARALEAFKGNSIFIDGHLPLLDHCSAESLIALGGNGKLKLHWVAAGQHNGHLDKTTVLNLARFADSVSLDGIDALDVQDAHILQSFNGTQLLLYPRSMSPEVADLISRASPALILVSIPEISPETVQALAKSRAWDEFQLYLEDSALSPSIASALSSIYAEHLTLACTHVDAESAAQLAGFHGTLRLQCPTIAADAVKILTASSAGLELSLNGTTLERDLAEAIANGANPFVHLYGINSLGAGTADVLNSTDKEVYIETNLGEVLDFI</sequence>
<dbReference type="RefSeq" id="WP_096365908.1">
    <property type="nucleotide sequence ID" value="NZ_AP018052.1"/>
</dbReference>
<accession>A0A1Z4VQX8</accession>
<dbReference type="EMBL" id="AP018052">
    <property type="protein sequence ID" value="BAZ93738.1"/>
    <property type="molecule type" value="Genomic_DNA"/>
</dbReference>
<organism evidence="1 2">
    <name type="scientific">Thiohalobacter thiocyanaticus</name>
    <dbReference type="NCBI Taxonomy" id="585455"/>
    <lineage>
        <taxon>Bacteria</taxon>
        <taxon>Pseudomonadati</taxon>
        <taxon>Pseudomonadota</taxon>
        <taxon>Gammaproteobacteria</taxon>
        <taxon>Thiohalobacterales</taxon>
        <taxon>Thiohalobacteraceae</taxon>
        <taxon>Thiohalobacter</taxon>
    </lineage>
</organism>
<keyword evidence="1" id="KW-0808">Transferase</keyword>
<protein>
    <submittedName>
        <fullName evidence="1">Phosphopantetheinyl transferase</fullName>
    </submittedName>
</protein>
<dbReference type="GO" id="GO:0016740">
    <property type="term" value="F:transferase activity"/>
    <property type="evidence" value="ECO:0007669"/>
    <property type="project" value="UniProtKB-KW"/>
</dbReference>
<name>A0A1Z4VQX8_9GAMM</name>
<keyword evidence="2" id="KW-1185">Reference proteome</keyword>
<evidence type="ECO:0000313" key="2">
    <source>
        <dbReference type="Proteomes" id="UP000218765"/>
    </source>
</evidence>
<gene>
    <name evidence="1" type="ORF">FOKN1_1340</name>
</gene>
<evidence type="ECO:0000313" key="1">
    <source>
        <dbReference type="EMBL" id="BAZ93738.1"/>
    </source>
</evidence>
<dbReference type="KEGG" id="ttc:FOKN1_1340"/>
<reference evidence="1 2" key="1">
    <citation type="submission" date="2017-05" db="EMBL/GenBank/DDBJ databases">
        <title>Thiocyanate degradation by Thiohalobacter thiocyanaticus FOKN1.</title>
        <authorList>
            <person name="Oshiki M."/>
            <person name="Fukushima T."/>
            <person name="Kawano S."/>
            <person name="Nakagawa J."/>
        </authorList>
    </citation>
    <scope>NUCLEOTIDE SEQUENCE [LARGE SCALE GENOMIC DNA]</scope>
    <source>
        <strain evidence="1 2">FOKN1</strain>
    </source>
</reference>
<dbReference type="Proteomes" id="UP000218765">
    <property type="component" value="Chromosome"/>
</dbReference>